<dbReference type="InterPro" id="IPR024467">
    <property type="entry name" value="Xre/MbcA/ParS-like_toxin-bd"/>
</dbReference>
<organism evidence="2 3">
    <name type="scientific">Massilia polaris</name>
    <dbReference type="NCBI Taxonomy" id="2728846"/>
    <lineage>
        <taxon>Bacteria</taxon>
        <taxon>Pseudomonadati</taxon>
        <taxon>Pseudomonadota</taxon>
        <taxon>Betaproteobacteria</taxon>
        <taxon>Burkholderiales</taxon>
        <taxon>Oxalobacteraceae</taxon>
        <taxon>Telluria group</taxon>
        <taxon>Massilia</taxon>
    </lineage>
</organism>
<gene>
    <name evidence="2" type="ORF">HHL21_16225</name>
</gene>
<feature type="domain" description="Antitoxin Xre/MbcA/ParS-like toxin-binding" evidence="1">
    <location>
        <begin position="108"/>
        <end position="155"/>
    </location>
</feature>
<sequence>MRVKPGPVKLPQNGGQPLAETVKANNAFAELVHELARDRQEAIAAIRAGFSASVLMDAGTYFNVPLKRIQAIVRLPEAAAHTLVKRGAPMDSVASEGLWRLADVTAMAEEVFDDAEAAKTWLRTTNRTFHDTAPMDYLDTEPGAMAVRQVLNAIACGGVL</sequence>
<dbReference type="RefSeq" id="WP_169467716.1">
    <property type="nucleotide sequence ID" value="NZ_JABBGG010000009.1"/>
</dbReference>
<protein>
    <submittedName>
        <fullName evidence="2">DUF2384 domain-containing protein</fullName>
    </submittedName>
</protein>
<name>A0A848HTG6_9BURK</name>
<evidence type="ECO:0000259" key="1">
    <source>
        <dbReference type="Pfam" id="PF09722"/>
    </source>
</evidence>
<reference evidence="2 3" key="1">
    <citation type="submission" date="2020-04" db="EMBL/GenBank/DDBJ databases">
        <title>Massilia sp. RP-1-19 isolated from soil.</title>
        <authorList>
            <person name="Dahal R.H."/>
        </authorList>
    </citation>
    <scope>NUCLEOTIDE SEQUENCE [LARGE SCALE GENOMIC DNA]</scope>
    <source>
        <strain evidence="2 3">RP-1-19</strain>
    </source>
</reference>
<comment type="caution">
    <text evidence="2">The sequence shown here is derived from an EMBL/GenBank/DDBJ whole genome shotgun (WGS) entry which is preliminary data.</text>
</comment>
<keyword evidence="3" id="KW-1185">Reference proteome</keyword>
<dbReference type="NCBIfam" id="TIGR02293">
    <property type="entry name" value="TAS_TIGR02293"/>
    <property type="match status" value="1"/>
</dbReference>
<dbReference type="EMBL" id="JABBGG010000009">
    <property type="protein sequence ID" value="NML62593.1"/>
    <property type="molecule type" value="Genomic_DNA"/>
</dbReference>
<dbReference type="Pfam" id="PF09722">
    <property type="entry name" value="Xre_MbcA_ParS_C"/>
    <property type="match status" value="1"/>
</dbReference>
<accession>A0A848HTG6</accession>
<proteinExistence type="predicted"/>
<dbReference type="Proteomes" id="UP000583752">
    <property type="component" value="Unassembled WGS sequence"/>
</dbReference>
<evidence type="ECO:0000313" key="2">
    <source>
        <dbReference type="EMBL" id="NML62593.1"/>
    </source>
</evidence>
<dbReference type="AlphaFoldDB" id="A0A848HTG6"/>
<evidence type="ECO:0000313" key="3">
    <source>
        <dbReference type="Proteomes" id="UP000583752"/>
    </source>
</evidence>
<dbReference type="InterPro" id="IPR011979">
    <property type="entry name" value="Antitox_Xre"/>
</dbReference>